<evidence type="ECO:0000313" key="3">
    <source>
        <dbReference type="Proteomes" id="UP000234632"/>
    </source>
</evidence>
<proteinExistence type="predicted"/>
<name>A0A2N4T4Q9_9MICC</name>
<keyword evidence="1" id="KW-0812">Transmembrane</keyword>
<accession>A0A2N4T4Q9</accession>
<keyword evidence="1" id="KW-0472">Membrane</keyword>
<comment type="caution">
    <text evidence="2">The sequence shown here is derived from an EMBL/GenBank/DDBJ whole genome shotgun (WGS) entry which is preliminary data.</text>
</comment>
<evidence type="ECO:0000313" key="2">
    <source>
        <dbReference type="EMBL" id="PLC13210.1"/>
    </source>
</evidence>
<reference evidence="2 3" key="1">
    <citation type="submission" date="2015-12" db="EMBL/GenBank/DDBJ databases">
        <authorList>
            <person name="Shamseldin A."/>
            <person name="Moawad H."/>
            <person name="Abd El-Rahim W.M."/>
            <person name="Sadowsky M.J."/>
        </authorList>
    </citation>
    <scope>NUCLEOTIDE SEQUENCE [LARGE SCALE GENOMIC DNA]</scope>
    <source>
        <strain evidence="2 3">S43</strain>
    </source>
</reference>
<keyword evidence="1" id="KW-1133">Transmembrane helix</keyword>
<dbReference type="EMBL" id="LOMZ01000001">
    <property type="protein sequence ID" value="PLC13210.1"/>
    <property type="molecule type" value="Genomic_DNA"/>
</dbReference>
<sequence length="217" mass="23334">MMGMTALMVDALLLTAYRLHSLAARLGSDGTWMLPFESSPIWANAGDGSPIEFWGQVQLVAASGLLWRVSHQLPGRRVLAVWGVVLMVTAVDDRLRIHERVGRLLDLNSIVPFLSGWAGQEVGGLVFWTLAGTAFSMWLLRAYSTSSPAARRAALTLLIVVLPVGVIAVAYVALSAIGNDFLVGLSGVVVVDLRVAAKLLTTTACLILAMRWTEHSP</sequence>
<feature type="transmembrane region" description="Helical" evidence="1">
    <location>
        <begin position="183"/>
        <end position="209"/>
    </location>
</feature>
<evidence type="ECO:0000256" key="1">
    <source>
        <dbReference type="SAM" id="Phobius"/>
    </source>
</evidence>
<dbReference type="AlphaFoldDB" id="A0A2N4T4Q9"/>
<protein>
    <submittedName>
        <fullName evidence="2">Uncharacterized protein</fullName>
    </submittedName>
</protein>
<dbReference type="Proteomes" id="UP000234632">
    <property type="component" value="Unassembled WGS sequence"/>
</dbReference>
<feature type="transmembrane region" description="Helical" evidence="1">
    <location>
        <begin position="125"/>
        <end position="143"/>
    </location>
</feature>
<gene>
    <name evidence="2" type="ORF">AUQ48_14555</name>
</gene>
<organism evidence="2 3">
    <name type="scientific">Kocuria flava</name>
    <dbReference type="NCBI Taxonomy" id="446860"/>
    <lineage>
        <taxon>Bacteria</taxon>
        <taxon>Bacillati</taxon>
        <taxon>Actinomycetota</taxon>
        <taxon>Actinomycetes</taxon>
        <taxon>Micrococcales</taxon>
        <taxon>Micrococcaceae</taxon>
        <taxon>Kocuria</taxon>
    </lineage>
</organism>
<feature type="transmembrane region" description="Helical" evidence="1">
    <location>
        <begin position="155"/>
        <end position="177"/>
    </location>
</feature>